<dbReference type="PRINTS" id="PR00932">
    <property type="entry name" value="AMINO1PTASE"/>
</dbReference>
<keyword evidence="8 9" id="KW-0482">Metalloprotease</keyword>
<evidence type="ECO:0000256" key="6">
    <source>
        <dbReference type="ARBA" id="ARBA00022801"/>
    </source>
</evidence>
<keyword evidence="4 9" id="KW-0645">Protease</keyword>
<dbReference type="STRING" id="630515.SAMN04489812_1245"/>
<keyword evidence="12" id="KW-1185">Reference proteome</keyword>
<dbReference type="GO" id="GO:0008270">
    <property type="term" value="F:zinc ion binding"/>
    <property type="evidence" value="ECO:0007669"/>
    <property type="project" value="InterPro"/>
</dbReference>
<evidence type="ECO:0000256" key="2">
    <source>
        <dbReference type="ARBA" id="ARBA00008290"/>
    </source>
</evidence>
<proteinExistence type="inferred from homology"/>
<dbReference type="OrthoDB" id="5288740at2"/>
<dbReference type="InterPro" id="IPR001948">
    <property type="entry name" value="Peptidase_M18"/>
</dbReference>
<dbReference type="GO" id="GO:0004177">
    <property type="term" value="F:aminopeptidase activity"/>
    <property type="evidence" value="ECO:0007669"/>
    <property type="project" value="UniProtKB-KW"/>
</dbReference>
<keyword evidence="6 9" id="KW-0378">Hydrolase</keyword>
<keyword evidence="3 9" id="KW-0031">Aminopeptidase</keyword>
<dbReference type="EC" id="3.4.11.-" evidence="10"/>
<evidence type="ECO:0000256" key="1">
    <source>
        <dbReference type="ARBA" id="ARBA00001947"/>
    </source>
</evidence>
<keyword evidence="5 9" id="KW-0479">Metal-binding</keyword>
<comment type="similarity">
    <text evidence="2 9">Belongs to the peptidase M18 family.</text>
</comment>
<dbReference type="GO" id="GO:0005737">
    <property type="term" value="C:cytoplasm"/>
    <property type="evidence" value="ECO:0007669"/>
    <property type="project" value="UniProtKB-ARBA"/>
</dbReference>
<dbReference type="PANTHER" id="PTHR28570">
    <property type="entry name" value="ASPARTYL AMINOPEPTIDASE"/>
    <property type="match status" value="1"/>
</dbReference>
<evidence type="ECO:0000313" key="12">
    <source>
        <dbReference type="Proteomes" id="UP000199103"/>
    </source>
</evidence>
<evidence type="ECO:0000256" key="10">
    <source>
        <dbReference type="RuleBase" id="RU004387"/>
    </source>
</evidence>
<dbReference type="SUPFAM" id="SSF53187">
    <property type="entry name" value="Zn-dependent exopeptidases"/>
    <property type="match status" value="1"/>
</dbReference>
<evidence type="ECO:0000256" key="4">
    <source>
        <dbReference type="ARBA" id="ARBA00022670"/>
    </source>
</evidence>
<comment type="cofactor">
    <cofactor evidence="1 10">
        <name>Zn(2+)</name>
        <dbReference type="ChEBI" id="CHEBI:29105"/>
    </cofactor>
</comment>
<name>A0A1H1QGH5_9ACTN</name>
<evidence type="ECO:0000256" key="8">
    <source>
        <dbReference type="ARBA" id="ARBA00023049"/>
    </source>
</evidence>
<organism evidence="11 12">
    <name type="scientific">Microlunatus soli</name>
    <dbReference type="NCBI Taxonomy" id="630515"/>
    <lineage>
        <taxon>Bacteria</taxon>
        <taxon>Bacillati</taxon>
        <taxon>Actinomycetota</taxon>
        <taxon>Actinomycetes</taxon>
        <taxon>Propionibacteriales</taxon>
        <taxon>Propionibacteriaceae</taxon>
        <taxon>Microlunatus</taxon>
    </lineage>
</organism>
<dbReference type="EMBL" id="LT629772">
    <property type="protein sequence ID" value="SDS21969.1"/>
    <property type="molecule type" value="Genomic_DNA"/>
</dbReference>
<dbReference type="Gene3D" id="2.30.250.10">
    <property type="entry name" value="Aminopeptidase i, Domain 2"/>
    <property type="match status" value="1"/>
</dbReference>
<dbReference type="GO" id="GO:0008237">
    <property type="term" value="F:metallopeptidase activity"/>
    <property type="evidence" value="ECO:0007669"/>
    <property type="project" value="UniProtKB-KW"/>
</dbReference>
<evidence type="ECO:0000256" key="9">
    <source>
        <dbReference type="RuleBase" id="RU004386"/>
    </source>
</evidence>
<dbReference type="GO" id="GO:0006508">
    <property type="term" value="P:proteolysis"/>
    <property type="evidence" value="ECO:0007669"/>
    <property type="project" value="UniProtKB-KW"/>
</dbReference>
<evidence type="ECO:0000256" key="5">
    <source>
        <dbReference type="ARBA" id="ARBA00022723"/>
    </source>
</evidence>
<dbReference type="AlphaFoldDB" id="A0A1H1QGH5"/>
<keyword evidence="7 9" id="KW-0862">Zinc</keyword>
<dbReference type="Pfam" id="PF02127">
    <property type="entry name" value="Peptidase_M18"/>
    <property type="match status" value="1"/>
</dbReference>
<accession>A0A1H1QGH5</accession>
<dbReference type="SUPFAM" id="SSF101821">
    <property type="entry name" value="Aminopeptidase/glucanase lid domain"/>
    <property type="match status" value="1"/>
</dbReference>
<dbReference type="NCBIfam" id="NF002759">
    <property type="entry name" value="PRK02813.1"/>
    <property type="match status" value="1"/>
</dbReference>
<dbReference type="CDD" id="cd05658">
    <property type="entry name" value="M18_DAP"/>
    <property type="match status" value="1"/>
</dbReference>
<evidence type="ECO:0000313" key="11">
    <source>
        <dbReference type="EMBL" id="SDS21969.1"/>
    </source>
</evidence>
<dbReference type="Proteomes" id="UP000199103">
    <property type="component" value="Chromosome I"/>
</dbReference>
<evidence type="ECO:0000256" key="3">
    <source>
        <dbReference type="ARBA" id="ARBA00022438"/>
    </source>
</evidence>
<gene>
    <name evidence="11" type="ORF">SAMN04489812_1245</name>
</gene>
<dbReference type="InterPro" id="IPR023358">
    <property type="entry name" value="Peptidase_M18_dom2"/>
</dbReference>
<reference evidence="11 12" key="1">
    <citation type="submission" date="2016-10" db="EMBL/GenBank/DDBJ databases">
        <authorList>
            <person name="de Groot N.N."/>
        </authorList>
    </citation>
    <scope>NUCLEOTIDE SEQUENCE [LARGE SCALE GENOMIC DNA]</scope>
    <source>
        <strain evidence="11 12">DSM 21800</strain>
    </source>
</reference>
<dbReference type="Gene3D" id="3.40.630.10">
    <property type="entry name" value="Zn peptidases"/>
    <property type="match status" value="1"/>
</dbReference>
<sequence>MPVDQTIARQHIDDLAAYVVASPTPYHAVAEGARRLTVAGFRELDETETWELTPGGYFVIRDGSLVAWRIPDTAGPGTGFRIIGSHTDSPTFKLKPRPDIRTADGWQQVGVEIYGGPLLNSWLDRELGLAGRVVIADGSATRIELIKTGPMMRIPQLAPHLDRSVNDVGVKLDRQQHTTPVWGVGRPDRSILDQLASLAGAGHDQLLGFDITAYDVAEPAVFGVDDEFFASGRLDNLSSVHAGLRALQDAETGPHIPLLVAFDHEEVGSATSSGAAGPILESVLQRIGLALGAAGQDHLRALAGSICLSADTGHAVHPNYPGHHDPQHRPVLNGGPLLKINAVQRYATDANGIAAWRQACGTAGVTSQDFVSNNAVPCGSTIGPITATRLGITTVDVGVPLLSMHSAREMAGVQDSAAITAAMRAFLAG</sequence>
<dbReference type="PANTHER" id="PTHR28570:SF3">
    <property type="entry name" value="ASPARTYL AMINOPEPTIDASE"/>
    <property type="match status" value="1"/>
</dbReference>
<protein>
    <recommendedName>
        <fullName evidence="10">M18 family aminopeptidase</fullName>
        <ecNumber evidence="10">3.4.11.-</ecNumber>
    </recommendedName>
</protein>
<evidence type="ECO:0000256" key="7">
    <source>
        <dbReference type="ARBA" id="ARBA00022833"/>
    </source>
</evidence>